<reference evidence="3" key="1">
    <citation type="submission" date="2025-08" db="UniProtKB">
        <authorList>
            <consortium name="RefSeq"/>
        </authorList>
    </citation>
    <scope>IDENTIFICATION</scope>
    <source>
        <tissue evidence="3">Whole organism</tissue>
    </source>
</reference>
<dbReference type="GeneID" id="125178885"/>
<keyword evidence="2" id="KW-1185">Reference proteome</keyword>
<dbReference type="InterPro" id="IPR016187">
    <property type="entry name" value="CTDL_fold"/>
</dbReference>
<feature type="domain" description="C-type lectin" evidence="1">
    <location>
        <begin position="161"/>
        <end position="275"/>
    </location>
</feature>
<dbReference type="Gene3D" id="3.10.100.10">
    <property type="entry name" value="Mannose-Binding Protein A, subunit A"/>
    <property type="match status" value="1"/>
</dbReference>
<dbReference type="InterPro" id="IPR016186">
    <property type="entry name" value="C-type_lectin-like/link_sf"/>
</dbReference>
<dbReference type="Pfam" id="PF00059">
    <property type="entry name" value="Lectin_C"/>
    <property type="match status" value="1"/>
</dbReference>
<dbReference type="KEGG" id="hazt:125178885"/>
<dbReference type="OrthoDB" id="441660at2759"/>
<proteinExistence type="predicted"/>
<protein>
    <submittedName>
        <fullName evidence="3">C-type lectin domain family 10 member A-like</fullName>
    </submittedName>
</protein>
<evidence type="ECO:0000259" key="1">
    <source>
        <dbReference type="PROSITE" id="PS50041"/>
    </source>
</evidence>
<dbReference type="PROSITE" id="PS50041">
    <property type="entry name" value="C_TYPE_LECTIN_2"/>
    <property type="match status" value="1"/>
</dbReference>
<name>A0A979FR82_HYAAZ</name>
<sequence length="280" mass="30684">MKVGTALTIYMLGLVQEGLGRYKYWKPASVDLALLFTFSGQNSSGVLTSQMRCWNWATAKDWTFLACYTPLTDGSGNCSLWDDKPIKNGLVNLTVAPGSNNCMAVFKTDVCVLPGNSLMEIGDTKTNSLCPNLKDVCLPSGMVDLNRAAAPQSCTAPFNVSGDLCLMTTPVGASWCRVRQLCLMNGADLAFARSDQEFQHLQAFFVAFGRTSNNMWLGSNKLDGQWVWLNSYRNPYTLPDWYPGQPDGYNCAVFYSSAAQLADTNCPNVYLGMCRAMVAP</sequence>
<dbReference type="AlphaFoldDB" id="A0A979FR82"/>
<dbReference type="SUPFAM" id="SSF56436">
    <property type="entry name" value="C-type lectin-like"/>
    <property type="match status" value="1"/>
</dbReference>
<gene>
    <name evidence="3" type="primary">LOC125178885</name>
</gene>
<evidence type="ECO:0000313" key="3">
    <source>
        <dbReference type="RefSeq" id="XP_047739629.1"/>
    </source>
</evidence>
<accession>A0A979FR82</accession>
<evidence type="ECO:0000313" key="2">
    <source>
        <dbReference type="Proteomes" id="UP000694843"/>
    </source>
</evidence>
<dbReference type="SMART" id="SM00034">
    <property type="entry name" value="CLECT"/>
    <property type="match status" value="1"/>
</dbReference>
<dbReference type="RefSeq" id="XP_047739629.1">
    <property type="nucleotide sequence ID" value="XM_047883673.1"/>
</dbReference>
<organism evidence="2 3">
    <name type="scientific">Hyalella azteca</name>
    <name type="common">Amphipod</name>
    <dbReference type="NCBI Taxonomy" id="294128"/>
    <lineage>
        <taxon>Eukaryota</taxon>
        <taxon>Metazoa</taxon>
        <taxon>Ecdysozoa</taxon>
        <taxon>Arthropoda</taxon>
        <taxon>Crustacea</taxon>
        <taxon>Multicrustacea</taxon>
        <taxon>Malacostraca</taxon>
        <taxon>Eumalacostraca</taxon>
        <taxon>Peracarida</taxon>
        <taxon>Amphipoda</taxon>
        <taxon>Senticaudata</taxon>
        <taxon>Talitrida</taxon>
        <taxon>Talitroidea</taxon>
        <taxon>Hyalellidae</taxon>
        <taxon>Hyalella</taxon>
    </lineage>
</organism>
<dbReference type="InterPro" id="IPR001304">
    <property type="entry name" value="C-type_lectin-like"/>
</dbReference>
<dbReference type="Proteomes" id="UP000694843">
    <property type="component" value="Unplaced"/>
</dbReference>